<dbReference type="InterPro" id="IPR050600">
    <property type="entry name" value="SETD3_SETD6_MTase"/>
</dbReference>
<dbReference type="WBParaSite" id="MhA1_Contig456.frz3.fgene4">
    <property type="protein sequence ID" value="MhA1_Contig456.frz3.fgene4"/>
    <property type="gene ID" value="MhA1_Contig456.frz3.fgene4"/>
</dbReference>
<evidence type="ECO:0000313" key="3">
    <source>
        <dbReference type="WBParaSite" id="MhA1_Contig456.frz3.fgene4"/>
    </source>
</evidence>
<dbReference type="PROSITE" id="PS50280">
    <property type="entry name" value="SET"/>
    <property type="match status" value="1"/>
</dbReference>
<dbReference type="Pfam" id="PF00856">
    <property type="entry name" value="SET"/>
    <property type="match status" value="1"/>
</dbReference>
<name>A0A1I8BR39_MELHA</name>
<accession>A0A1I8BR39</accession>
<reference evidence="3" key="1">
    <citation type="submission" date="2016-11" db="UniProtKB">
        <authorList>
            <consortium name="WormBaseParasite"/>
        </authorList>
    </citation>
    <scope>IDENTIFICATION</scope>
</reference>
<dbReference type="Proteomes" id="UP000095281">
    <property type="component" value="Unplaced"/>
</dbReference>
<dbReference type="InterPro" id="IPR001214">
    <property type="entry name" value="SET_dom"/>
</dbReference>
<protein>
    <submittedName>
        <fullName evidence="3">SET domain-containing protein</fullName>
    </submittedName>
</protein>
<keyword evidence="2" id="KW-1185">Reference proteome</keyword>
<feature type="domain" description="SET" evidence="1">
    <location>
        <begin position="17"/>
        <end position="329"/>
    </location>
</feature>
<dbReference type="GO" id="GO:0016279">
    <property type="term" value="F:protein-lysine N-methyltransferase activity"/>
    <property type="evidence" value="ECO:0007669"/>
    <property type="project" value="TreeGrafter"/>
</dbReference>
<dbReference type="SUPFAM" id="SSF82199">
    <property type="entry name" value="SET domain"/>
    <property type="match status" value="1"/>
</dbReference>
<dbReference type="AlphaFoldDB" id="A0A1I8BR39"/>
<dbReference type="InterPro" id="IPR046341">
    <property type="entry name" value="SET_dom_sf"/>
</dbReference>
<dbReference type="PANTHER" id="PTHR13271">
    <property type="entry name" value="UNCHARACTERIZED PUTATIVE METHYLTRANSFERASE"/>
    <property type="match status" value="1"/>
</dbReference>
<sequence>MNNFSKWLESDGNILFSNVDIRLIDNSVGFGLFAKENVRMNEVLIKIPEKFIITAHFVSNIKEYADILKRFYFDSSELLALFFAFERVYFDYFCKQTGSDLNNEAVYIVQWTLGMPNGLKQFLDCRKEFFNEKRNESDLWWKSYLGILPRNFSTPLFIYYLKENGQTKIKEMASQLPIETKERLLGQLNELNIFEEKFLKLIFNSFDGDNANNEEMSEDSLSFWREICCWAWHIVNTRSIFTENLPFHSLVNKQKSSDKNQKRYSKKKKSTEEDENFGSSLALVPLIDMINHSPDAQCVPIFDKKLNCYKVIAENHSIMAGQQLFFCYGSHNNDQLWIEYGFRLLENPFNRVNISIDLFIALAESCGQKIESTRREILKKARLPCTIYATDEIPSFALRKNCSILLMEKSKLQNWSQYLFSDEENECEDEEITNNLEIKLIGQILIKLENAFIARRNDCFIKEICSSWDDQIQILKRMLIK</sequence>
<organism evidence="2 3">
    <name type="scientific">Meloidogyne hapla</name>
    <name type="common">Root-knot nematode worm</name>
    <dbReference type="NCBI Taxonomy" id="6305"/>
    <lineage>
        <taxon>Eukaryota</taxon>
        <taxon>Metazoa</taxon>
        <taxon>Ecdysozoa</taxon>
        <taxon>Nematoda</taxon>
        <taxon>Chromadorea</taxon>
        <taxon>Rhabditida</taxon>
        <taxon>Tylenchina</taxon>
        <taxon>Tylenchomorpha</taxon>
        <taxon>Tylenchoidea</taxon>
        <taxon>Meloidogynidae</taxon>
        <taxon>Meloidogyninae</taxon>
        <taxon>Meloidogyne</taxon>
    </lineage>
</organism>
<dbReference type="Gene3D" id="3.90.1410.10">
    <property type="entry name" value="set domain protein methyltransferase, domain 1"/>
    <property type="match status" value="1"/>
</dbReference>
<proteinExistence type="predicted"/>
<dbReference type="PANTHER" id="PTHR13271:SF151">
    <property type="entry name" value="SET DOMAIN-CONTAINING PROTEIN 4"/>
    <property type="match status" value="1"/>
</dbReference>
<evidence type="ECO:0000313" key="2">
    <source>
        <dbReference type="Proteomes" id="UP000095281"/>
    </source>
</evidence>
<dbReference type="OMA" id="CSILLME"/>
<evidence type="ECO:0000259" key="1">
    <source>
        <dbReference type="PROSITE" id="PS50280"/>
    </source>
</evidence>